<dbReference type="EC" id="2.7.11.1" evidence="2"/>
<dbReference type="Gene3D" id="1.10.510.10">
    <property type="entry name" value="Transferase(Phosphotransferase) domain 1"/>
    <property type="match status" value="1"/>
</dbReference>
<evidence type="ECO:0000256" key="7">
    <source>
        <dbReference type="ARBA" id="ARBA00022840"/>
    </source>
</evidence>
<evidence type="ECO:0000313" key="14">
    <source>
        <dbReference type="Proteomes" id="UP000094112"/>
    </source>
</evidence>
<keyword evidence="7 10" id="KW-0067">ATP-binding</keyword>
<feature type="compositionally biased region" description="Basic and acidic residues" evidence="11">
    <location>
        <begin position="374"/>
        <end position="385"/>
    </location>
</feature>
<dbReference type="GeneID" id="30200018"/>
<evidence type="ECO:0000313" key="13">
    <source>
        <dbReference type="EMBL" id="ODQ59452.1"/>
    </source>
</evidence>
<comment type="catalytic activity">
    <reaction evidence="8">
        <text>L-threonyl-[protein] + ATP = O-phospho-L-threonyl-[protein] + ADP + H(+)</text>
        <dbReference type="Rhea" id="RHEA:46608"/>
        <dbReference type="Rhea" id="RHEA-COMP:11060"/>
        <dbReference type="Rhea" id="RHEA-COMP:11605"/>
        <dbReference type="ChEBI" id="CHEBI:15378"/>
        <dbReference type="ChEBI" id="CHEBI:30013"/>
        <dbReference type="ChEBI" id="CHEBI:30616"/>
        <dbReference type="ChEBI" id="CHEBI:61977"/>
        <dbReference type="ChEBI" id="CHEBI:456216"/>
        <dbReference type="EC" id="2.7.11.1"/>
    </reaction>
</comment>
<dbReference type="InterPro" id="IPR046409">
    <property type="entry name" value="PDC10_dimerisation_sf"/>
</dbReference>
<feature type="domain" description="Protein kinase" evidence="12">
    <location>
        <begin position="13"/>
        <end position="266"/>
    </location>
</feature>
<comment type="catalytic activity">
    <reaction evidence="9">
        <text>L-seryl-[protein] + ATP = O-phospho-L-seryl-[protein] + ADP + H(+)</text>
        <dbReference type="Rhea" id="RHEA:17989"/>
        <dbReference type="Rhea" id="RHEA-COMP:9863"/>
        <dbReference type="Rhea" id="RHEA-COMP:11604"/>
        <dbReference type="ChEBI" id="CHEBI:15378"/>
        <dbReference type="ChEBI" id="CHEBI:29999"/>
        <dbReference type="ChEBI" id="CHEBI:30616"/>
        <dbReference type="ChEBI" id="CHEBI:83421"/>
        <dbReference type="ChEBI" id="CHEBI:456216"/>
        <dbReference type="EC" id="2.7.11.1"/>
    </reaction>
</comment>
<dbReference type="Gene3D" id="1.10.12.70">
    <property type="match status" value="1"/>
</dbReference>
<evidence type="ECO:0000256" key="8">
    <source>
        <dbReference type="ARBA" id="ARBA00047899"/>
    </source>
</evidence>
<dbReference type="SUPFAM" id="SSF56112">
    <property type="entry name" value="Protein kinase-like (PK-like)"/>
    <property type="match status" value="1"/>
</dbReference>
<organism evidence="13 14">
    <name type="scientific">Wickerhamomyces anomalus (strain ATCC 58044 / CBS 1984 / NCYC 433 / NRRL Y-366-8)</name>
    <name type="common">Yeast</name>
    <name type="synonym">Hansenula anomala</name>
    <dbReference type="NCBI Taxonomy" id="683960"/>
    <lineage>
        <taxon>Eukaryota</taxon>
        <taxon>Fungi</taxon>
        <taxon>Dikarya</taxon>
        <taxon>Ascomycota</taxon>
        <taxon>Saccharomycotina</taxon>
        <taxon>Saccharomycetes</taxon>
        <taxon>Phaffomycetales</taxon>
        <taxon>Wickerhamomycetaceae</taxon>
        <taxon>Wickerhamomyces</taxon>
    </lineage>
</organism>
<dbReference type="GO" id="GO:0005737">
    <property type="term" value="C:cytoplasm"/>
    <property type="evidence" value="ECO:0007669"/>
    <property type="project" value="TreeGrafter"/>
</dbReference>
<dbReference type="EMBL" id="KV454211">
    <property type="protein sequence ID" value="ODQ59452.1"/>
    <property type="molecule type" value="Genomic_DNA"/>
</dbReference>
<dbReference type="Pfam" id="PF00069">
    <property type="entry name" value="Pkinase"/>
    <property type="match status" value="1"/>
</dbReference>
<keyword evidence="3" id="KW-0723">Serine/threonine-protein kinase</keyword>
<keyword evidence="6" id="KW-0418">Kinase</keyword>
<evidence type="ECO:0000256" key="1">
    <source>
        <dbReference type="ARBA" id="ARBA00008874"/>
    </source>
</evidence>
<dbReference type="GO" id="GO:0004674">
    <property type="term" value="F:protein serine/threonine kinase activity"/>
    <property type="evidence" value="ECO:0007669"/>
    <property type="project" value="UniProtKB-KW"/>
</dbReference>
<protein>
    <recommendedName>
        <fullName evidence="2">non-specific serine/threonine protein kinase</fullName>
        <ecNumber evidence="2">2.7.11.1</ecNumber>
    </recommendedName>
</protein>
<evidence type="ECO:0000256" key="9">
    <source>
        <dbReference type="ARBA" id="ARBA00048679"/>
    </source>
</evidence>
<dbReference type="InterPro" id="IPR011009">
    <property type="entry name" value="Kinase-like_dom_sf"/>
</dbReference>
<comment type="similarity">
    <text evidence="1">Belongs to the protein kinase superfamily. STE Ser/Thr protein kinase family. STE20 subfamily.</text>
</comment>
<dbReference type="Proteomes" id="UP000094112">
    <property type="component" value="Unassembled WGS sequence"/>
</dbReference>
<evidence type="ECO:0000256" key="4">
    <source>
        <dbReference type="ARBA" id="ARBA00022679"/>
    </source>
</evidence>
<dbReference type="InterPro" id="IPR017441">
    <property type="entry name" value="Protein_kinase_ATP_BS"/>
</dbReference>
<dbReference type="OrthoDB" id="248923at2759"/>
<dbReference type="AlphaFoldDB" id="A0A1E3P3H5"/>
<accession>A0A1E3P3H5</accession>
<dbReference type="GO" id="GO:0005524">
    <property type="term" value="F:ATP binding"/>
    <property type="evidence" value="ECO:0007669"/>
    <property type="project" value="UniProtKB-UniRule"/>
</dbReference>
<dbReference type="PANTHER" id="PTHR48012:SF10">
    <property type="entry name" value="FI20177P1"/>
    <property type="match status" value="1"/>
</dbReference>
<dbReference type="CDD" id="cd06609">
    <property type="entry name" value="STKc_MST3_like"/>
    <property type="match status" value="1"/>
</dbReference>
<evidence type="ECO:0000256" key="11">
    <source>
        <dbReference type="SAM" id="MobiDB-lite"/>
    </source>
</evidence>
<evidence type="ECO:0000256" key="5">
    <source>
        <dbReference type="ARBA" id="ARBA00022741"/>
    </source>
</evidence>
<feature type="binding site" evidence="10">
    <location>
        <position position="42"/>
    </location>
    <ligand>
        <name>ATP</name>
        <dbReference type="ChEBI" id="CHEBI:30616"/>
    </ligand>
</feature>
<dbReference type="SMART" id="SM00220">
    <property type="entry name" value="S_TKc"/>
    <property type="match status" value="1"/>
</dbReference>
<keyword evidence="5 10" id="KW-0547">Nucleotide-binding</keyword>
<dbReference type="InterPro" id="IPR050629">
    <property type="entry name" value="STE20/SPS1-PAK"/>
</dbReference>
<feature type="compositionally biased region" description="Polar residues" evidence="11">
    <location>
        <begin position="362"/>
        <end position="373"/>
    </location>
</feature>
<gene>
    <name evidence="13" type="ORF">WICANDRAFT_56178</name>
</gene>
<evidence type="ECO:0000256" key="3">
    <source>
        <dbReference type="ARBA" id="ARBA00022527"/>
    </source>
</evidence>
<evidence type="ECO:0000256" key="10">
    <source>
        <dbReference type="PROSITE-ProRule" id="PRU10141"/>
    </source>
</evidence>
<dbReference type="STRING" id="683960.A0A1E3P3H5"/>
<dbReference type="FunFam" id="1.10.510.10:FF:000499">
    <property type="entry name" value="Serine/threonine-protein kinase KIC1"/>
    <property type="match status" value="1"/>
</dbReference>
<name>A0A1E3P3H5_WICAA</name>
<evidence type="ECO:0000256" key="2">
    <source>
        <dbReference type="ARBA" id="ARBA00012513"/>
    </source>
</evidence>
<keyword evidence="14" id="KW-1185">Reference proteome</keyword>
<dbReference type="PROSITE" id="PS50011">
    <property type="entry name" value="PROTEIN_KINASE_DOM"/>
    <property type="match status" value="1"/>
</dbReference>
<feature type="region of interest" description="Disordered" evidence="11">
    <location>
        <begin position="362"/>
        <end position="385"/>
    </location>
</feature>
<dbReference type="RefSeq" id="XP_019038659.1">
    <property type="nucleotide sequence ID" value="XM_019182772.1"/>
</dbReference>
<dbReference type="PANTHER" id="PTHR48012">
    <property type="entry name" value="STERILE20-LIKE KINASE, ISOFORM B-RELATED"/>
    <property type="match status" value="1"/>
</dbReference>
<keyword evidence="4" id="KW-0808">Transferase</keyword>
<evidence type="ECO:0000259" key="12">
    <source>
        <dbReference type="PROSITE" id="PS50011"/>
    </source>
</evidence>
<dbReference type="InterPro" id="IPR000719">
    <property type="entry name" value="Prot_kinase_dom"/>
</dbReference>
<proteinExistence type="inferred from homology"/>
<evidence type="ECO:0000256" key="6">
    <source>
        <dbReference type="ARBA" id="ARBA00022777"/>
    </source>
</evidence>
<sequence>MGLEDTIEPTELYEIEECVGRGNFGDVYKAVDKKSSKVVAIKVVNLEETDDEIDVLVQEISFLSQLRSNYITNYYQTFVRDVCMWIVMEYCGGGSCADLLKCHKFLNEDVVCFIVRETLKGLEYLHSERKIHRDIKAANILLTSSGNVKLADFGVSGQITATHVRKDTFVGTPFWMAPEIITRKTGYNEKVDIWSLGITTIELVTGSPPYSDHEPMKILFQIPKNPAPLLTGSTYSDYLKEFVRFCLIKNPSHRPSASILLKTKFIRQCRRHINLVPLIQQKDKWMQTHRPNAKKPRYHIDDKLYTKSEASFKWNFTNTKRQKRASHTNSDLENIYKELMESSRPNSAGDSTVDEISPVTCVDSSETDLTSPEYNKEEENGQKDQADKLQQIDYLNEVVLHCFKRVHHRAKTSDTKDAVSNLGKQFVLAERTQPGLAEALSEEIWLRMCRLRGDSNSLI</sequence>
<dbReference type="PROSITE" id="PS00107">
    <property type="entry name" value="PROTEIN_KINASE_ATP"/>
    <property type="match status" value="1"/>
</dbReference>
<reference evidence="13 14" key="1">
    <citation type="journal article" date="2016" name="Proc. Natl. Acad. Sci. U.S.A.">
        <title>Comparative genomics of biotechnologically important yeasts.</title>
        <authorList>
            <person name="Riley R."/>
            <person name="Haridas S."/>
            <person name="Wolfe K.H."/>
            <person name="Lopes M.R."/>
            <person name="Hittinger C.T."/>
            <person name="Goeker M."/>
            <person name="Salamov A.A."/>
            <person name="Wisecaver J.H."/>
            <person name="Long T.M."/>
            <person name="Calvey C.H."/>
            <person name="Aerts A.L."/>
            <person name="Barry K.W."/>
            <person name="Choi C."/>
            <person name="Clum A."/>
            <person name="Coughlan A.Y."/>
            <person name="Deshpande S."/>
            <person name="Douglass A.P."/>
            <person name="Hanson S.J."/>
            <person name="Klenk H.-P."/>
            <person name="LaButti K.M."/>
            <person name="Lapidus A."/>
            <person name="Lindquist E.A."/>
            <person name="Lipzen A.M."/>
            <person name="Meier-Kolthoff J.P."/>
            <person name="Ohm R.A."/>
            <person name="Otillar R.P."/>
            <person name="Pangilinan J.L."/>
            <person name="Peng Y."/>
            <person name="Rokas A."/>
            <person name="Rosa C.A."/>
            <person name="Scheuner C."/>
            <person name="Sibirny A.A."/>
            <person name="Slot J.C."/>
            <person name="Stielow J.B."/>
            <person name="Sun H."/>
            <person name="Kurtzman C.P."/>
            <person name="Blackwell M."/>
            <person name="Grigoriev I.V."/>
            <person name="Jeffries T.W."/>
        </authorList>
    </citation>
    <scope>NUCLEOTIDE SEQUENCE [LARGE SCALE GENOMIC DNA]</scope>
    <source>
        <strain evidence="14">ATCC 58044 / CBS 1984 / NCYC 433 / NRRL Y-366-8</strain>
    </source>
</reference>